<proteinExistence type="predicted"/>
<dbReference type="EMBL" id="AP017928">
    <property type="protein sequence ID" value="BBA36167.1"/>
    <property type="molecule type" value="Genomic_DNA"/>
</dbReference>
<evidence type="ECO:0000256" key="1">
    <source>
        <dbReference type="SAM" id="Phobius"/>
    </source>
</evidence>
<gene>
    <name evidence="2" type="ORF">sS8_4237</name>
</gene>
<name>A0A250KX24_9GAMM</name>
<dbReference type="KEGG" id="mmai:sS8_4237"/>
<keyword evidence="1" id="KW-1133">Transmembrane helix</keyword>
<dbReference type="AlphaFoldDB" id="A0A250KX24"/>
<keyword evidence="1" id="KW-0472">Membrane</keyword>
<evidence type="ECO:0000313" key="3">
    <source>
        <dbReference type="Proteomes" id="UP000266313"/>
    </source>
</evidence>
<accession>A0A250KX24</accession>
<sequence>MSEILLCSQPLSASQLQNTCGISMDALAGLACSSPGTLQAYTPYLMGENTFADRHILTQLNPMPVAKELTHLSLSFGEDNVLALSEITKKLQEYNIGLMGAATSVYTDRIGGFAGAVKNYQDALMEYRAAIKSKSATKALARQKAHAAFERLQIQFQHELNAVTAKIKSNRGTPLTSSQRATNIARSSRNVARLNVTSQVQASDLVRFAKHASFLGNGLAVIDFTSRVGNIHNSYQAGEKWERELFIESSSFALSAYTGLKVAEVGLVLLLAATPAGWVGLILGGALVAGAAAGASMGMNYLVKEHSGDAYDLIMTSLNIR</sequence>
<feature type="transmembrane region" description="Helical" evidence="1">
    <location>
        <begin position="278"/>
        <end position="303"/>
    </location>
</feature>
<organism evidence="2 3">
    <name type="scientific">Methylocaldum marinum</name>
    <dbReference type="NCBI Taxonomy" id="1432792"/>
    <lineage>
        <taxon>Bacteria</taxon>
        <taxon>Pseudomonadati</taxon>
        <taxon>Pseudomonadota</taxon>
        <taxon>Gammaproteobacteria</taxon>
        <taxon>Methylococcales</taxon>
        <taxon>Methylococcaceae</taxon>
        <taxon>Methylocaldum</taxon>
    </lineage>
</organism>
<keyword evidence="1" id="KW-0812">Transmembrane</keyword>
<dbReference type="Proteomes" id="UP000266313">
    <property type="component" value="Chromosome"/>
</dbReference>
<dbReference type="RefSeq" id="WP_119631388.1">
    <property type="nucleotide sequence ID" value="NZ_AP017928.1"/>
</dbReference>
<keyword evidence="3" id="KW-1185">Reference proteome</keyword>
<dbReference type="OrthoDB" id="5703212at2"/>
<protein>
    <submittedName>
        <fullName evidence="2">Uncharacterized protein</fullName>
    </submittedName>
</protein>
<reference evidence="2 3" key="1">
    <citation type="submission" date="2016-12" db="EMBL/GenBank/DDBJ databases">
        <title>Genome sequencing of Methylocaldum marinum.</title>
        <authorList>
            <person name="Takeuchi M."/>
            <person name="Kamagata Y."/>
            <person name="Hiraoka S."/>
            <person name="Oshima K."/>
            <person name="Hattori M."/>
            <person name="Iwasaki W."/>
        </authorList>
    </citation>
    <scope>NUCLEOTIDE SEQUENCE [LARGE SCALE GENOMIC DNA]</scope>
    <source>
        <strain evidence="2 3">S8</strain>
    </source>
</reference>
<evidence type="ECO:0000313" key="2">
    <source>
        <dbReference type="EMBL" id="BBA36167.1"/>
    </source>
</evidence>